<dbReference type="Proteomes" id="UP000034680">
    <property type="component" value="Unassembled WGS sequence"/>
</dbReference>
<feature type="compositionally biased region" description="Low complexity" evidence="2">
    <location>
        <begin position="84"/>
        <end position="96"/>
    </location>
</feature>
<accession>A0A0G2FBZ0</accession>
<evidence type="ECO:0000256" key="1">
    <source>
        <dbReference type="PROSITE-ProRule" id="PRU00723"/>
    </source>
</evidence>
<gene>
    <name evidence="4" type="ORF">UCDDA912_g08400</name>
</gene>
<dbReference type="PROSITE" id="PS50103">
    <property type="entry name" value="ZF_C3H1"/>
    <property type="match status" value="1"/>
</dbReference>
<keyword evidence="5" id="KW-1185">Reference proteome</keyword>
<evidence type="ECO:0000313" key="5">
    <source>
        <dbReference type="Proteomes" id="UP000034680"/>
    </source>
</evidence>
<evidence type="ECO:0000256" key="2">
    <source>
        <dbReference type="SAM" id="MobiDB-lite"/>
    </source>
</evidence>
<reference evidence="4 5" key="2">
    <citation type="submission" date="2015-05" db="EMBL/GenBank/DDBJ databases">
        <authorList>
            <person name="Morales-Cruz A."/>
            <person name="Amrine K.C."/>
            <person name="Cantu D."/>
        </authorList>
    </citation>
    <scope>NUCLEOTIDE SEQUENCE [LARGE SCALE GENOMIC DNA]</scope>
    <source>
        <strain evidence="4">DA912</strain>
    </source>
</reference>
<evidence type="ECO:0000259" key="3">
    <source>
        <dbReference type="PROSITE" id="PS50103"/>
    </source>
</evidence>
<keyword evidence="1" id="KW-0863">Zinc-finger</keyword>
<comment type="caution">
    <text evidence="4">The sequence shown here is derived from an EMBL/GenBank/DDBJ whole genome shotgun (WGS) entry which is preliminary data.</text>
</comment>
<proteinExistence type="predicted"/>
<feature type="zinc finger region" description="C3H1-type" evidence="1">
    <location>
        <begin position="208"/>
        <end position="236"/>
    </location>
</feature>
<organism evidence="4 5">
    <name type="scientific">Diaporthe ampelina</name>
    <dbReference type="NCBI Taxonomy" id="1214573"/>
    <lineage>
        <taxon>Eukaryota</taxon>
        <taxon>Fungi</taxon>
        <taxon>Dikarya</taxon>
        <taxon>Ascomycota</taxon>
        <taxon>Pezizomycotina</taxon>
        <taxon>Sordariomycetes</taxon>
        <taxon>Sordariomycetidae</taxon>
        <taxon>Diaporthales</taxon>
        <taxon>Diaporthaceae</taxon>
        <taxon>Diaporthe</taxon>
    </lineage>
</organism>
<dbReference type="AlphaFoldDB" id="A0A0G2FBZ0"/>
<feature type="compositionally biased region" description="Basic and acidic residues" evidence="2">
    <location>
        <begin position="98"/>
        <end position="108"/>
    </location>
</feature>
<sequence>MDPKLEHFVVRPNMEDDMPGPIVPLIAVDQLPDWMQLVGVPRELDAEQTIGLTNLGIVDKEDDSVFEVRLHHDRIRAILNSKMGSDSSGPDSSGPGNDKAEATVKKETASAAKSKTKAIEKAASEESLSTSADTSSTTRPGPVERPAPRVHLGERMLSASRHNVANTAMDIQPHSNNERPLRPHMTEATRGELRPTAPQRTTAKQDKQPATAFCRHWCLHGTCKWGLECRYQHRMPATVEGLREVGLKDFPTWYLLMMGGNSGGIGIGIGSGLPGLFSMDTMLGKLGDAQPSARRRPPAQEQQQQPPQPPIQHHAPDPPSLDLRLAQGRMSALLAPGSAVSDGQKLRQIREMRQLLLRGAAPAQQQRRRPHSNRNYANLYTNASVAANAGSIRRQAERQKQARDNMPVATRARAVEGVETGPDSGACGGDGGGGVLPARGGGRASDDHADVRNGSLGVVAARAGVGEEKLVDID</sequence>
<keyword evidence="1" id="KW-0862">Zinc</keyword>
<dbReference type="OrthoDB" id="411372at2759"/>
<reference evidence="4 5" key="1">
    <citation type="submission" date="2015-05" db="EMBL/GenBank/DDBJ databases">
        <title>Distinctive expansion of gene families associated with plant cell wall degradation and secondary metabolism in the genomes of grapevine trunk pathogens.</title>
        <authorList>
            <person name="Lawrence D.P."/>
            <person name="Travadon R."/>
            <person name="Rolshausen P.E."/>
            <person name="Baumgartner K."/>
        </authorList>
    </citation>
    <scope>NUCLEOTIDE SEQUENCE [LARGE SCALE GENOMIC DNA]</scope>
    <source>
        <strain evidence="4">DA912</strain>
    </source>
</reference>
<dbReference type="Gene3D" id="4.10.1000.10">
    <property type="entry name" value="Zinc finger, CCCH-type"/>
    <property type="match status" value="1"/>
</dbReference>
<feature type="region of interest" description="Disordered" evidence="2">
    <location>
        <begin position="81"/>
        <end position="151"/>
    </location>
</feature>
<feature type="region of interest" description="Disordered" evidence="2">
    <location>
        <begin position="418"/>
        <end position="450"/>
    </location>
</feature>
<feature type="domain" description="C3H1-type" evidence="3">
    <location>
        <begin position="208"/>
        <end position="236"/>
    </location>
</feature>
<dbReference type="GO" id="GO:0008270">
    <property type="term" value="F:zinc ion binding"/>
    <property type="evidence" value="ECO:0007669"/>
    <property type="project" value="UniProtKB-KW"/>
</dbReference>
<name>A0A0G2FBZ0_9PEZI</name>
<keyword evidence="1" id="KW-0479">Metal-binding</keyword>
<feature type="compositionally biased region" description="Low complexity" evidence="2">
    <location>
        <begin position="125"/>
        <end position="138"/>
    </location>
</feature>
<feature type="region of interest" description="Disordered" evidence="2">
    <location>
        <begin position="287"/>
        <end position="322"/>
    </location>
</feature>
<dbReference type="InterPro" id="IPR000571">
    <property type="entry name" value="Znf_CCCH"/>
</dbReference>
<dbReference type="EMBL" id="LCUC01000369">
    <property type="protein sequence ID" value="KKY31676.1"/>
    <property type="molecule type" value="Genomic_DNA"/>
</dbReference>
<protein>
    <recommendedName>
        <fullName evidence="3">C3H1-type domain-containing protein</fullName>
    </recommendedName>
</protein>
<feature type="compositionally biased region" description="Gly residues" evidence="2">
    <location>
        <begin position="426"/>
        <end position="443"/>
    </location>
</feature>
<dbReference type="STRING" id="1214573.A0A0G2FBZ0"/>
<evidence type="ECO:0000313" key="4">
    <source>
        <dbReference type="EMBL" id="KKY31676.1"/>
    </source>
</evidence>